<proteinExistence type="predicted"/>
<dbReference type="VEuPathDB" id="FungiDB:BDBG_04304"/>
<name>A0A179UMU5_BLAGS</name>
<gene>
    <name evidence="1" type="ORF">BDBG_04304</name>
</gene>
<evidence type="ECO:0000313" key="1">
    <source>
        <dbReference type="EMBL" id="OAT08341.1"/>
    </source>
</evidence>
<dbReference type="RefSeq" id="XP_002625435.2">
    <property type="nucleotide sequence ID" value="XM_002625389.2"/>
</dbReference>
<dbReference type="Proteomes" id="UP000002038">
    <property type="component" value="Unassembled WGS sequence"/>
</dbReference>
<sequence length="176" mass="20227">MSEKVRLPLSRSMSYAVYRVANLGAPRNHHTIFVETSEDGPETGCLFHVKGDIQNGMSFEDKTIRKPDALISLNMLPPKKQFHGPKILYPDEPLRRCQEWTAKVIEALTNAQVLQRPSLLKLLEWNPLFPQVAVEQGLAGWTVQKVLRRTSLQQVVLYHLDFEKQKKTLMLIKLRP</sequence>
<reference evidence="2" key="1">
    <citation type="journal article" date="2015" name="PLoS Genet.">
        <title>The dynamic genome and transcriptome of the human fungal pathogen Blastomyces and close relative Emmonsia.</title>
        <authorList>
            <person name="Munoz J.F."/>
            <person name="Gauthier G.M."/>
            <person name="Desjardins C.A."/>
            <person name="Gallo J.E."/>
            <person name="Holder J."/>
            <person name="Sullivan T.D."/>
            <person name="Marty A.J."/>
            <person name="Carmen J.C."/>
            <person name="Chen Z."/>
            <person name="Ding L."/>
            <person name="Gujja S."/>
            <person name="Magrini V."/>
            <person name="Misas E."/>
            <person name="Mitreva M."/>
            <person name="Priest M."/>
            <person name="Saif S."/>
            <person name="Whiston E.A."/>
            <person name="Young S."/>
            <person name="Zeng Q."/>
            <person name="Goldman W.E."/>
            <person name="Mardis E.R."/>
            <person name="Taylor J.W."/>
            <person name="McEwen J.G."/>
            <person name="Clay O.K."/>
            <person name="Klein B.S."/>
            <person name="Cuomo C.A."/>
        </authorList>
    </citation>
    <scope>NUCLEOTIDE SEQUENCE [LARGE SCALE GENOMIC DNA]</scope>
    <source>
        <strain evidence="2">SLH14081</strain>
    </source>
</reference>
<evidence type="ECO:0000313" key="2">
    <source>
        <dbReference type="Proteomes" id="UP000002038"/>
    </source>
</evidence>
<protein>
    <submittedName>
        <fullName evidence="1">Uncharacterized protein</fullName>
    </submittedName>
</protein>
<dbReference type="Pfam" id="PF20174">
    <property type="entry name" value="DUF6540"/>
    <property type="match status" value="1"/>
</dbReference>
<dbReference type="InterPro" id="IPR046670">
    <property type="entry name" value="DUF6540"/>
</dbReference>
<organism evidence="1 2">
    <name type="scientific">Blastomyces gilchristii (strain SLH14081)</name>
    <name type="common">Blastomyces dermatitidis</name>
    <dbReference type="NCBI Taxonomy" id="559298"/>
    <lineage>
        <taxon>Eukaryota</taxon>
        <taxon>Fungi</taxon>
        <taxon>Dikarya</taxon>
        <taxon>Ascomycota</taxon>
        <taxon>Pezizomycotina</taxon>
        <taxon>Eurotiomycetes</taxon>
        <taxon>Eurotiomycetidae</taxon>
        <taxon>Onygenales</taxon>
        <taxon>Ajellomycetaceae</taxon>
        <taxon>Blastomyces</taxon>
    </lineage>
</organism>
<dbReference type="KEGG" id="bgh:BDBG_04304"/>
<dbReference type="OrthoDB" id="4135672at2759"/>
<dbReference type="EMBL" id="GG657454">
    <property type="protein sequence ID" value="OAT08341.1"/>
    <property type="molecule type" value="Genomic_DNA"/>
</dbReference>
<keyword evidence="2" id="KW-1185">Reference proteome</keyword>
<dbReference type="GeneID" id="8504917"/>
<dbReference type="AlphaFoldDB" id="A0A179UMU5"/>
<accession>A0A179UMU5</accession>